<dbReference type="Proteomes" id="UP000885931">
    <property type="component" value="Unassembled WGS sequence"/>
</dbReference>
<sequence length="267" mass="30178">MGTLILLALITGGWNISVDAGLNLTQSYYNDAWQGDETGAITWTAITNMSFSKLLSEKFEFSDVAQLAYGQTYSQNSETKKWNPPQKSTDKIENEGVLKFTMGWLVDPFVSLRLESQFMDDANDLYVNPMTFTEAFGLARTILKREKAEMNSRLGLAFKETFDRAEGAENPTEGGLELVIDGKKVLSKIAKYEGKLRIFKALYNSKADELPNDNWKAVDFDFQNTVSMSLSKYIQLNLLLELVYDKDLVDIVQVKENFAIGLSYKLF</sequence>
<gene>
    <name evidence="1" type="ORF">ENG67_05630</name>
</gene>
<proteinExistence type="predicted"/>
<name>A0A7C1BEI8_UNCW3</name>
<dbReference type="EMBL" id="DRBW01000206">
    <property type="protein sequence ID" value="HDM90663.1"/>
    <property type="molecule type" value="Genomic_DNA"/>
</dbReference>
<reference evidence="1" key="1">
    <citation type="journal article" date="2020" name="mSystems">
        <title>Genome- and Community-Level Interaction Insights into Carbon Utilization and Element Cycling Functions of Hydrothermarchaeota in Hydrothermal Sediment.</title>
        <authorList>
            <person name="Zhou Z."/>
            <person name="Liu Y."/>
            <person name="Xu W."/>
            <person name="Pan J."/>
            <person name="Luo Z.H."/>
            <person name="Li M."/>
        </authorList>
    </citation>
    <scope>NUCLEOTIDE SEQUENCE [LARGE SCALE GENOMIC DNA]</scope>
    <source>
        <strain evidence="1">HyVt-237</strain>
    </source>
</reference>
<comment type="caution">
    <text evidence="1">The sequence shown here is derived from an EMBL/GenBank/DDBJ whole genome shotgun (WGS) entry which is preliminary data.</text>
</comment>
<dbReference type="AlphaFoldDB" id="A0A7C1BEI8"/>
<protein>
    <submittedName>
        <fullName evidence="1">DUF3078 domain-containing protein</fullName>
    </submittedName>
</protein>
<dbReference type="InterPro" id="IPR021428">
    <property type="entry name" value="DUF3078"/>
</dbReference>
<organism evidence="1">
    <name type="scientific">candidate division WOR-3 bacterium</name>
    <dbReference type="NCBI Taxonomy" id="2052148"/>
    <lineage>
        <taxon>Bacteria</taxon>
        <taxon>Bacteria division WOR-3</taxon>
    </lineage>
</organism>
<evidence type="ECO:0000313" key="1">
    <source>
        <dbReference type="EMBL" id="HDM90663.1"/>
    </source>
</evidence>
<accession>A0A7C1BEI8</accession>
<dbReference type="Pfam" id="PF11276">
    <property type="entry name" value="DUF3078"/>
    <property type="match status" value="1"/>
</dbReference>